<accession>A0A839IQN9</accession>
<evidence type="ECO:0000256" key="2">
    <source>
        <dbReference type="ARBA" id="ARBA00034247"/>
    </source>
</evidence>
<reference evidence="5 6" key="1">
    <citation type="submission" date="2020-08" db="EMBL/GenBank/DDBJ databases">
        <title>Oceanospirillum sp. nov. isolated from marine sediment.</title>
        <authorList>
            <person name="Ji X."/>
        </authorList>
    </citation>
    <scope>NUCLEOTIDE SEQUENCE [LARGE SCALE GENOMIC DNA]</scope>
    <source>
        <strain evidence="5 6">D5</strain>
    </source>
</reference>
<feature type="transmembrane region" description="Helical" evidence="3">
    <location>
        <begin position="24"/>
        <end position="47"/>
    </location>
</feature>
<dbReference type="PROSITE" id="PS50887">
    <property type="entry name" value="GGDEF"/>
    <property type="match status" value="1"/>
</dbReference>
<dbReference type="InterPro" id="IPR043128">
    <property type="entry name" value="Rev_trsase/Diguanyl_cyclase"/>
</dbReference>
<dbReference type="GO" id="GO:0052621">
    <property type="term" value="F:diguanylate cyclase activity"/>
    <property type="evidence" value="ECO:0007669"/>
    <property type="project" value="UniProtKB-EC"/>
</dbReference>
<evidence type="ECO:0000256" key="1">
    <source>
        <dbReference type="ARBA" id="ARBA00012528"/>
    </source>
</evidence>
<dbReference type="AlphaFoldDB" id="A0A839IQN9"/>
<comment type="catalytic activity">
    <reaction evidence="2">
        <text>2 GTP = 3',3'-c-di-GMP + 2 diphosphate</text>
        <dbReference type="Rhea" id="RHEA:24898"/>
        <dbReference type="ChEBI" id="CHEBI:33019"/>
        <dbReference type="ChEBI" id="CHEBI:37565"/>
        <dbReference type="ChEBI" id="CHEBI:58805"/>
        <dbReference type="EC" id="2.7.7.65"/>
    </reaction>
</comment>
<dbReference type="PANTHER" id="PTHR45138:SF9">
    <property type="entry name" value="DIGUANYLATE CYCLASE DGCM-RELATED"/>
    <property type="match status" value="1"/>
</dbReference>
<evidence type="ECO:0000313" key="6">
    <source>
        <dbReference type="Proteomes" id="UP000565262"/>
    </source>
</evidence>
<dbReference type="NCBIfam" id="TIGR00254">
    <property type="entry name" value="GGDEF"/>
    <property type="match status" value="1"/>
</dbReference>
<dbReference type="Gene3D" id="3.30.70.270">
    <property type="match status" value="1"/>
</dbReference>
<sequence length="269" mass="30607">MNNMNNHHNTQMQEKALFIARKGLWRFILLSTLQTLLGTLAICYLAYWLINPALFNNTLALMLPALVPPLVSPVVSYFSYRVFSSLADDHLQLHQEVLRRQLLERELRMQANTDMLTGLSNRRAFFEEAERRLARGHQTLVLIDLDFFKAINDQHGHDIGDHVLVRMAQLLSDNFEPEALLARLGGEEFAFLSSLESELLIDQLQQINRTLQKNPMKIKKLRVDLSLSAGVVIVEQNGDLQEGLIQADTCLYHAKRNGRCQIQTAGTSS</sequence>
<gene>
    <name evidence="5" type="ORF">H4O21_11670</name>
</gene>
<evidence type="ECO:0000256" key="3">
    <source>
        <dbReference type="SAM" id="Phobius"/>
    </source>
</evidence>
<feature type="domain" description="GGDEF" evidence="4">
    <location>
        <begin position="136"/>
        <end position="267"/>
    </location>
</feature>
<keyword evidence="3" id="KW-0472">Membrane</keyword>
<feature type="transmembrane region" description="Helical" evidence="3">
    <location>
        <begin position="59"/>
        <end position="80"/>
    </location>
</feature>
<dbReference type="InterPro" id="IPR050469">
    <property type="entry name" value="Diguanylate_Cyclase"/>
</dbReference>
<dbReference type="SUPFAM" id="SSF55073">
    <property type="entry name" value="Nucleotide cyclase"/>
    <property type="match status" value="1"/>
</dbReference>
<evidence type="ECO:0000259" key="4">
    <source>
        <dbReference type="PROSITE" id="PS50887"/>
    </source>
</evidence>
<protein>
    <recommendedName>
        <fullName evidence="1">diguanylate cyclase</fullName>
        <ecNumber evidence="1">2.7.7.65</ecNumber>
    </recommendedName>
</protein>
<keyword evidence="6" id="KW-1185">Reference proteome</keyword>
<dbReference type="InterPro" id="IPR000160">
    <property type="entry name" value="GGDEF_dom"/>
</dbReference>
<dbReference type="PANTHER" id="PTHR45138">
    <property type="entry name" value="REGULATORY COMPONENTS OF SENSORY TRANSDUCTION SYSTEM"/>
    <property type="match status" value="1"/>
</dbReference>
<dbReference type="SMART" id="SM00267">
    <property type="entry name" value="GGDEF"/>
    <property type="match status" value="1"/>
</dbReference>
<dbReference type="Pfam" id="PF00990">
    <property type="entry name" value="GGDEF"/>
    <property type="match status" value="1"/>
</dbReference>
<dbReference type="InterPro" id="IPR029787">
    <property type="entry name" value="Nucleotide_cyclase"/>
</dbReference>
<dbReference type="Proteomes" id="UP000565262">
    <property type="component" value="Unassembled WGS sequence"/>
</dbReference>
<dbReference type="EC" id="2.7.7.65" evidence="1"/>
<dbReference type="CDD" id="cd01949">
    <property type="entry name" value="GGDEF"/>
    <property type="match status" value="1"/>
</dbReference>
<name>A0A839IQN9_9GAMM</name>
<dbReference type="EMBL" id="JACJFM010000013">
    <property type="protein sequence ID" value="MBB1487268.1"/>
    <property type="molecule type" value="Genomic_DNA"/>
</dbReference>
<organism evidence="5 6">
    <name type="scientific">Oceanospirillum sediminis</name>
    <dbReference type="NCBI Taxonomy" id="2760088"/>
    <lineage>
        <taxon>Bacteria</taxon>
        <taxon>Pseudomonadati</taxon>
        <taxon>Pseudomonadota</taxon>
        <taxon>Gammaproteobacteria</taxon>
        <taxon>Oceanospirillales</taxon>
        <taxon>Oceanospirillaceae</taxon>
        <taxon>Oceanospirillum</taxon>
    </lineage>
</organism>
<keyword evidence="3" id="KW-0812">Transmembrane</keyword>
<proteinExistence type="predicted"/>
<evidence type="ECO:0000313" key="5">
    <source>
        <dbReference type="EMBL" id="MBB1487268.1"/>
    </source>
</evidence>
<comment type="caution">
    <text evidence="5">The sequence shown here is derived from an EMBL/GenBank/DDBJ whole genome shotgun (WGS) entry which is preliminary data.</text>
</comment>
<keyword evidence="3" id="KW-1133">Transmembrane helix</keyword>